<evidence type="ECO:0000259" key="1">
    <source>
        <dbReference type="Pfam" id="PF13200"/>
    </source>
</evidence>
<evidence type="ECO:0000313" key="2">
    <source>
        <dbReference type="EMBL" id="OHA20165.1"/>
    </source>
</evidence>
<feature type="domain" description="DUF4015" evidence="1">
    <location>
        <begin position="33"/>
        <end position="364"/>
    </location>
</feature>
<organism evidence="2 3">
    <name type="scientific">Candidatus Taylorbacteria bacterium RIFCSPHIGHO2_01_FULL_51_15</name>
    <dbReference type="NCBI Taxonomy" id="1802304"/>
    <lineage>
        <taxon>Bacteria</taxon>
        <taxon>Candidatus Tayloriibacteriota</taxon>
    </lineage>
</organism>
<proteinExistence type="predicted"/>
<dbReference type="InterPro" id="IPR017853">
    <property type="entry name" value="GH"/>
</dbReference>
<reference evidence="2 3" key="1">
    <citation type="journal article" date="2016" name="Nat. Commun.">
        <title>Thousands of microbial genomes shed light on interconnected biogeochemical processes in an aquifer system.</title>
        <authorList>
            <person name="Anantharaman K."/>
            <person name="Brown C.T."/>
            <person name="Hug L.A."/>
            <person name="Sharon I."/>
            <person name="Castelle C.J."/>
            <person name="Probst A.J."/>
            <person name="Thomas B.C."/>
            <person name="Singh A."/>
            <person name="Wilkins M.J."/>
            <person name="Karaoz U."/>
            <person name="Brodie E.L."/>
            <person name="Williams K.H."/>
            <person name="Hubbard S.S."/>
            <person name="Banfield J.F."/>
        </authorList>
    </citation>
    <scope>NUCLEOTIDE SEQUENCE [LARGE SCALE GENOMIC DNA]</scope>
</reference>
<protein>
    <recommendedName>
        <fullName evidence="1">DUF4015 domain-containing protein</fullName>
    </recommendedName>
</protein>
<dbReference type="InterPro" id="IPR025275">
    <property type="entry name" value="DUF4015"/>
</dbReference>
<dbReference type="EMBL" id="MHRI01000035">
    <property type="protein sequence ID" value="OHA20165.1"/>
    <property type="molecule type" value="Genomic_DNA"/>
</dbReference>
<evidence type="ECO:0000313" key="3">
    <source>
        <dbReference type="Proteomes" id="UP000178121"/>
    </source>
</evidence>
<name>A0A1G2M8D9_9BACT</name>
<dbReference type="AlphaFoldDB" id="A0A1G2M8D9"/>
<dbReference type="SUPFAM" id="SSF51445">
    <property type="entry name" value="(Trans)glycosidases"/>
    <property type="match status" value="1"/>
</dbReference>
<comment type="caution">
    <text evidence="2">The sequence shown here is derived from an EMBL/GenBank/DDBJ whole genome shotgun (WGS) entry which is preliminary data.</text>
</comment>
<dbReference type="Pfam" id="PF13200">
    <property type="entry name" value="DUF4015"/>
    <property type="match status" value="1"/>
</dbReference>
<sequence>MSFVRSATTTPDALFTPPPIFTKHLPTPEPMYAIYMTQCAVGTPSLRDALVKFIDATKLNAVIIDIKDYAGKLSFRTDNPALAASVSEKCGAADMKEFIEMLHEKGIYVIGRITVFQDPFYAINHPELSVQSRSRPGEPWKDHKGLSFVAVNAKPYWEYIIELSKESYALGFDELNYDYVRWPSDGPMGDVVYPSDDHAGELEKFFRYLQSQVKPLGVMMSVDLFGMTTTNTDDLNIGQVLERALPYFDYVAPMVYPSHYPKGFLGLSNPNFDTYRVVNYSMSEAVKRAIATTTTVMAFAHKRVGTSTPAIYEKPSYSPLKLRPWLQDFDYGKDYLPQDILDQTRATYDAGLTSWFFWDPANRYTSLRAVLESEE</sequence>
<accession>A0A1G2M8D9</accession>
<gene>
    <name evidence="2" type="ORF">A2849_01505</name>
</gene>
<dbReference type="Proteomes" id="UP000178121">
    <property type="component" value="Unassembled WGS sequence"/>
</dbReference>